<evidence type="ECO:0000313" key="2">
    <source>
        <dbReference type="Proteomes" id="UP000239001"/>
    </source>
</evidence>
<keyword evidence="2" id="KW-1185">Reference proteome</keyword>
<name>A0A2T1M089_9CHRO</name>
<protein>
    <recommendedName>
        <fullName evidence="3">Sulfotransferase family protein</fullName>
    </recommendedName>
</protein>
<dbReference type="AlphaFoldDB" id="A0A2T1M089"/>
<dbReference type="Gene3D" id="3.40.50.300">
    <property type="entry name" value="P-loop containing nucleotide triphosphate hydrolases"/>
    <property type="match status" value="1"/>
</dbReference>
<dbReference type="InterPro" id="IPR005331">
    <property type="entry name" value="Sulfotransferase"/>
</dbReference>
<dbReference type="EMBL" id="PXOH01000005">
    <property type="protein sequence ID" value="PSF38062.1"/>
    <property type="molecule type" value="Genomic_DNA"/>
</dbReference>
<evidence type="ECO:0000313" key="1">
    <source>
        <dbReference type="EMBL" id="PSF38062.1"/>
    </source>
</evidence>
<proteinExistence type="predicted"/>
<organism evidence="1 2">
    <name type="scientific">Aphanothece hegewaldii CCALA 016</name>
    <dbReference type="NCBI Taxonomy" id="2107694"/>
    <lineage>
        <taxon>Bacteria</taxon>
        <taxon>Bacillati</taxon>
        <taxon>Cyanobacteriota</taxon>
        <taxon>Cyanophyceae</taxon>
        <taxon>Oscillatoriophycideae</taxon>
        <taxon>Chroococcales</taxon>
        <taxon>Aphanothecaceae</taxon>
        <taxon>Aphanothece</taxon>
    </lineage>
</organism>
<dbReference type="OrthoDB" id="288532at2"/>
<dbReference type="Pfam" id="PF03567">
    <property type="entry name" value="Sulfotransfer_2"/>
    <property type="match status" value="1"/>
</dbReference>
<dbReference type="InterPro" id="IPR027417">
    <property type="entry name" value="P-loop_NTPase"/>
</dbReference>
<dbReference type="Proteomes" id="UP000239001">
    <property type="component" value="Unassembled WGS sequence"/>
</dbReference>
<dbReference type="GO" id="GO:0016020">
    <property type="term" value="C:membrane"/>
    <property type="evidence" value="ECO:0007669"/>
    <property type="project" value="InterPro"/>
</dbReference>
<accession>A0A2T1M089</accession>
<reference evidence="1 2" key="1">
    <citation type="submission" date="2018-03" db="EMBL/GenBank/DDBJ databases">
        <title>The ancient ancestry and fast evolution of plastids.</title>
        <authorList>
            <person name="Moore K.R."/>
            <person name="Magnabosco C."/>
            <person name="Momper L."/>
            <person name="Gold D.A."/>
            <person name="Bosak T."/>
            <person name="Fournier G.P."/>
        </authorList>
    </citation>
    <scope>NUCLEOTIDE SEQUENCE [LARGE SCALE GENOMIC DNA]</scope>
    <source>
        <strain evidence="1 2">CCALA 016</strain>
    </source>
</reference>
<evidence type="ECO:0008006" key="3">
    <source>
        <dbReference type="Google" id="ProtNLM"/>
    </source>
</evidence>
<comment type="caution">
    <text evidence="1">The sequence shown here is derived from an EMBL/GenBank/DDBJ whole genome shotgun (WGS) entry which is preliminary data.</text>
</comment>
<dbReference type="GO" id="GO:0008146">
    <property type="term" value="F:sulfotransferase activity"/>
    <property type="evidence" value="ECO:0007669"/>
    <property type="project" value="InterPro"/>
</dbReference>
<sequence length="273" mass="32118">MNMRGEKVTAKLINGAEFLHIPKTGGCWVREILEQNNLLLVNRRHLYYKHADYDRNLFFPLTTFQEHLSEAARLFLAETRFSKLLQYWPKSSDNSVFRFCFVRHPLSWYESWWKFMRAKEWNDWGVQNSQQSWHPNAILNGLGSDDFNEFVRNVVKKRPGYVTELMFAYTKPGISFIGKTENLKEDLIYVLDLLELKYDKASIEQSGKSNVSETDPAEIRWDPDLYRTVMRLELPALLHFGYLSDEEKSDLGIKMPIMPNKALRSKGVPQHQF</sequence>
<gene>
    <name evidence="1" type="ORF">C7H19_06210</name>
</gene>
<dbReference type="SUPFAM" id="SSF52540">
    <property type="entry name" value="P-loop containing nucleoside triphosphate hydrolases"/>
    <property type="match status" value="1"/>
</dbReference>
<reference evidence="1 2" key="2">
    <citation type="submission" date="2018-03" db="EMBL/GenBank/DDBJ databases">
        <authorList>
            <person name="Keele B.F."/>
        </authorList>
    </citation>
    <scope>NUCLEOTIDE SEQUENCE [LARGE SCALE GENOMIC DNA]</scope>
    <source>
        <strain evidence="1 2">CCALA 016</strain>
    </source>
</reference>